<dbReference type="PANTHER" id="PTHR30288:SF0">
    <property type="entry name" value="FLAGELLAR HOOK-ASSOCIATED PROTEIN 2"/>
    <property type="match status" value="1"/>
</dbReference>
<sequence length="427" mass="45690">MQVDPASMAMQLVAIERQNMDKLLKKQLDSVKGQQSAISTLTTKLSTFQTMLKDLNKATNLQAQKATMSQDGVMTVTSNGKASSGQYNFFVEQLAQSHQVGLQLDSDTAPLPADGVFSLTVKGKAIDIDLATLPAGATAKDLVSHINNAKDNPGVKATLVRTDGKVSMVLTSKESGVENAITLGYSGDAANALGTAVAGKTDITQAQDARLKMGGDNPLTITSSSNKIENVVDGLTFQLTKAQKAGDAPLMVTIDQDKEAVTGSLKKFVDSYNELIDELGKMTSSDPKAPGALSSDSGVRSLKSALSRSVRDLPDGLSLSSLGIKTDKAGKLSFNETDFNKALEKDPELLGKALMGDDGLLKRMSDSLDPYTKRDGALKGRKTGLEATEKRVNERMEALDRRMESAYKRYLNQFTTMNQMMQTMGAL</sequence>
<dbReference type="GO" id="GO:0005576">
    <property type="term" value="C:extracellular region"/>
    <property type="evidence" value="ECO:0007669"/>
    <property type="project" value="UniProtKB-SubCell"/>
</dbReference>
<evidence type="ECO:0000313" key="9">
    <source>
        <dbReference type="Proteomes" id="UP000232060"/>
    </source>
</evidence>
<dbReference type="GO" id="GO:0007155">
    <property type="term" value="P:cell adhesion"/>
    <property type="evidence" value="ECO:0007669"/>
    <property type="project" value="InterPro"/>
</dbReference>
<dbReference type="PANTHER" id="PTHR30288">
    <property type="entry name" value="FLAGELLAR CAP/ASSEMBLY PROTEIN FLID"/>
    <property type="match status" value="1"/>
</dbReference>
<dbReference type="Pfam" id="PF07195">
    <property type="entry name" value="FliD_C"/>
    <property type="match status" value="1"/>
</dbReference>
<name>A0A2M8H7E3_9GAMM</name>
<dbReference type="InterPro" id="IPR010809">
    <property type="entry name" value="FliD_C"/>
</dbReference>
<keyword evidence="9" id="KW-1185">Reference proteome</keyword>
<dbReference type="AlphaFoldDB" id="A0A2M8H7E3"/>
<feature type="coiled-coil region" evidence="5">
    <location>
        <begin position="382"/>
        <end position="409"/>
    </location>
</feature>
<evidence type="ECO:0000256" key="3">
    <source>
        <dbReference type="ARBA" id="ARBA00023054"/>
    </source>
</evidence>
<dbReference type="GO" id="GO:0071973">
    <property type="term" value="P:bacterial-type flagellum-dependent cell motility"/>
    <property type="evidence" value="ECO:0007669"/>
    <property type="project" value="TreeGrafter"/>
</dbReference>
<keyword evidence="3 5" id="KW-0175">Coiled coil</keyword>
<dbReference type="OrthoDB" id="9810816at2"/>
<dbReference type="Pfam" id="PF07196">
    <property type="entry name" value="Flagellin_IN"/>
    <property type="match status" value="1"/>
</dbReference>
<evidence type="ECO:0000256" key="1">
    <source>
        <dbReference type="ARBA" id="ARBA00009764"/>
    </source>
</evidence>
<feature type="domain" description="Flagellar hook-associated protein 2 N-terminal" evidence="6">
    <location>
        <begin position="3"/>
        <end position="98"/>
    </location>
</feature>
<dbReference type="InterPro" id="IPR040026">
    <property type="entry name" value="FliD"/>
</dbReference>
<keyword evidence="4 5" id="KW-0975">Bacterial flagellum</keyword>
<comment type="subunit">
    <text evidence="2 5">Homopentamer.</text>
</comment>
<comment type="similarity">
    <text evidence="1 5">Belongs to the FliD family.</text>
</comment>
<evidence type="ECO:0000313" key="8">
    <source>
        <dbReference type="EMBL" id="PJC92484.1"/>
    </source>
</evidence>
<evidence type="ECO:0000256" key="2">
    <source>
        <dbReference type="ARBA" id="ARBA00011255"/>
    </source>
</evidence>
<reference evidence="8 9" key="1">
    <citation type="submission" date="2017-11" db="EMBL/GenBank/DDBJ databases">
        <title>Draft genome sequence of environmental isolate Aeromonas lusitania sp. nov. MDC 2473.</title>
        <authorList>
            <person name="Colston S.M."/>
            <person name="Navarro A."/>
            <person name="Martinez-Murcia A.J."/>
            <person name="Graf J."/>
        </authorList>
    </citation>
    <scope>NUCLEOTIDE SEQUENCE [LARGE SCALE GENOMIC DNA]</scope>
    <source>
        <strain evidence="8 9">MDC 2473</strain>
    </source>
</reference>
<dbReference type="RefSeq" id="WP_100860621.1">
    <property type="nucleotide sequence ID" value="NZ_PGCP01000022.1"/>
</dbReference>
<comment type="caution">
    <text evidence="8">The sequence shown here is derived from an EMBL/GenBank/DDBJ whole genome shotgun (WGS) entry which is preliminary data.</text>
</comment>
<gene>
    <name evidence="8" type="ORF">CUC44_14545</name>
</gene>
<evidence type="ECO:0000259" key="6">
    <source>
        <dbReference type="Pfam" id="PF02465"/>
    </source>
</evidence>
<organism evidence="8 9">
    <name type="scientific">Aeromonas lusitana</name>
    <dbReference type="NCBI Taxonomy" id="931529"/>
    <lineage>
        <taxon>Bacteria</taxon>
        <taxon>Pseudomonadati</taxon>
        <taxon>Pseudomonadota</taxon>
        <taxon>Gammaproteobacteria</taxon>
        <taxon>Aeromonadales</taxon>
        <taxon>Aeromonadaceae</taxon>
        <taxon>Aeromonas</taxon>
    </lineage>
</organism>
<feature type="domain" description="Flagellar hook-associated protein 2 C-terminal" evidence="7">
    <location>
        <begin position="206"/>
        <end position="424"/>
    </location>
</feature>
<proteinExistence type="inferred from homology"/>
<comment type="subcellular location">
    <subcellularLocation>
        <location evidence="5">Secreted</location>
    </subcellularLocation>
    <subcellularLocation>
        <location evidence="5">Bacterial flagellum</location>
    </subcellularLocation>
</comment>
<dbReference type="Pfam" id="PF02465">
    <property type="entry name" value="FliD_N"/>
    <property type="match status" value="1"/>
</dbReference>
<accession>A0A2M8H7E3</accession>
<evidence type="ECO:0000259" key="7">
    <source>
        <dbReference type="Pfam" id="PF07195"/>
    </source>
</evidence>
<evidence type="ECO:0000256" key="4">
    <source>
        <dbReference type="ARBA" id="ARBA00023143"/>
    </source>
</evidence>
<protein>
    <recommendedName>
        <fullName evidence="5">Flagellar hook-associated protein 2</fullName>
        <shortName evidence="5">HAP2</shortName>
    </recommendedName>
    <alternativeName>
        <fullName evidence="5">Flagellar cap protein</fullName>
    </alternativeName>
</protein>
<comment type="function">
    <text evidence="5">Required for morphogenesis and for the elongation of the flagellar filament by facilitating polymerization of the flagellin monomers at the tip of growing filament. Forms a capping structure, which prevents flagellin subunits (transported through the central channel of the flagellum) from leaking out without polymerization at the distal end.</text>
</comment>
<dbReference type="Proteomes" id="UP000232060">
    <property type="component" value="Unassembled WGS sequence"/>
</dbReference>
<dbReference type="GO" id="GO:0009424">
    <property type="term" value="C:bacterial-type flagellum hook"/>
    <property type="evidence" value="ECO:0007669"/>
    <property type="project" value="UniProtKB-UniRule"/>
</dbReference>
<dbReference type="InterPro" id="IPR010810">
    <property type="entry name" value="Flagellin_hook_IN_motif"/>
</dbReference>
<dbReference type="GO" id="GO:0009421">
    <property type="term" value="C:bacterial-type flagellum filament cap"/>
    <property type="evidence" value="ECO:0007669"/>
    <property type="project" value="InterPro"/>
</dbReference>
<evidence type="ECO:0000256" key="5">
    <source>
        <dbReference type="RuleBase" id="RU362066"/>
    </source>
</evidence>
<keyword evidence="5" id="KW-0964">Secreted</keyword>
<dbReference type="EMBL" id="PGCP01000022">
    <property type="protein sequence ID" value="PJC92484.1"/>
    <property type="molecule type" value="Genomic_DNA"/>
</dbReference>
<dbReference type="InterPro" id="IPR003481">
    <property type="entry name" value="FliD_N"/>
</dbReference>